<evidence type="ECO:0008006" key="8">
    <source>
        <dbReference type="Google" id="ProtNLM"/>
    </source>
</evidence>
<dbReference type="SUPFAM" id="SSF50978">
    <property type="entry name" value="WD40 repeat-like"/>
    <property type="match status" value="1"/>
</dbReference>
<evidence type="ECO:0000256" key="3">
    <source>
        <dbReference type="ARBA" id="ARBA00022574"/>
    </source>
</evidence>
<feature type="repeat" description="WD" evidence="5">
    <location>
        <begin position="409"/>
        <end position="455"/>
    </location>
</feature>
<evidence type="ECO:0000256" key="5">
    <source>
        <dbReference type="PROSITE-ProRule" id="PRU00221"/>
    </source>
</evidence>
<dbReference type="Pfam" id="PF00400">
    <property type="entry name" value="WD40"/>
    <property type="match status" value="2"/>
</dbReference>
<evidence type="ECO:0000256" key="2">
    <source>
        <dbReference type="ARBA" id="ARBA00022490"/>
    </source>
</evidence>
<keyword evidence="4" id="KW-0677">Repeat</keyword>
<dbReference type="PANTHER" id="PTHR12442">
    <property type="entry name" value="DYNEIN INTERMEDIATE CHAIN"/>
    <property type="match status" value="1"/>
</dbReference>
<gene>
    <name evidence="6" type="ORF">HK103_003586</name>
</gene>
<comment type="caution">
    <text evidence="6">The sequence shown here is derived from an EMBL/GenBank/DDBJ whole genome shotgun (WGS) entry which is preliminary data.</text>
</comment>
<dbReference type="GO" id="GO:0045504">
    <property type="term" value="F:dynein heavy chain binding"/>
    <property type="evidence" value="ECO:0007669"/>
    <property type="project" value="TreeGrafter"/>
</dbReference>
<keyword evidence="7" id="KW-1185">Reference proteome</keyword>
<reference evidence="6" key="1">
    <citation type="submission" date="2020-05" db="EMBL/GenBank/DDBJ databases">
        <title>Phylogenomic resolution of chytrid fungi.</title>
        <authorList>
            <person name="Stajich J.E."/>
            <person name="Amses K."/>
            <person name="Simmons R."/>
            <person name="Seto K."/>
            <person name="Myers J."/>
            <person name="Bonds A."/>
            <person name="Quandt C.A."/>
            <person name="Barry K."/>
            <person name="Liu P."/>
            <person name="Grigoriev I."/>
            <person name="Longcore J.E."/>
            <person name="James T.Y."/>
        </authorList>
    </citation>
    <scope>NUCLEOTIDE SEQUENCE</scope>
    <source>
        <strain evidence="6">PLAUS21</strain>
    </source>
</reference>
<evidence type="ECO:0000313" key="6">
    <source>
        <dbReference type="EMBL" id="KAJ3258464.1"/>
    </source>
</evidence>
<protein>
    <recommendedName>
        <fullName evidence="8">Dynein intermediate chain</fullName>
    </recommendedName>
</protein>
<dbReference type="Proteomes" id="UP001210925">
    <property type="component" value="Unassembled WGS sequence"/>
</dbReference>
<name>A0AAD5UHR6_9FUNG</name>
<dbReference type="GO" id="GO:0010970">
    <property type="term" value="P:transport along microtubule"/>
    <property type="evidence" value="ECO:0007669"/>
    <property type="project" value="TreeGrafter"/>
</dbReference>
<dbReference type="PROSITE" id="PS50082">
    <property type="entry name" value="WD_REPEATS_2"/>
    <property type="match status" value="1"/>
</dbReference>
<dbReference type="SMART" id="SM00320">
    <property type="entry name" value="WD40"/>
    <property type="match status" value="5"/>
</dbReference>
<evidence type="ECO:0000256" key="4">
    <source>
        <dbReference type="ARBA" id="ARBA00022737"/>
    </source>
</evidence>
<dbReference type="InterPro" id="IPR001680">
    <property type="entry name" value="WD40_rpt"/>
</dbReference>
<accession>A0AAD5UHR6</accession>
<dbReference type="InterPro" id="IPR015943">
    <property type="entry name" value="WD40/YVTN_repeat-like_dom_sf"/>
</dbReference>
<organism evidence="6 7">
    <name type="scientific">Boothiomyces macroporosus</name>
    <dbReference type="NCBI Taxonomy" id="261099"/>
    <lineage>
        <taxon>Eukaryota</taxon>
        <taxon>Fungi</taxon>
        <taxon>Fungi incertae sedis</taxon>
        <taxon>Chytridiomycota</taxon>
        <taxon>Chytridiomycota incertae sedis</taxon>
        <taxon>Chytridiomycetes</taxon>
        <taxon>Rhizophydiales</taxon>
        <taxon>Terramycetaceae</taxon>
        <taxon>Boothiomyces</taxon>
    </lineage>
</organism>
<dbReference type="EMBL" id="JADGKB010000027">
    <property type="protein sequence ID" value="KAJ3258464.1"/>
    <property type="molecule type" value="Genomic_DNA"/>
</dbReference>
<dbReference type="AlphaFoldDB" id="A0AAD5UHR6"/>
<dbReference type="InterPro" id="IPR036322">
    <property type="entry name" value="WD40_repeat_dom_sf"/>
</dbReference>
<sequence length="564" mass="63601">MESERKKEIEKKRERLLQLKQAKLMRSESATSFASITGKEVEDLVNSLIGPPGEEWKSFNSLRDSSEQLFPEEPQPKPVQITRELSIESIGVFDFLPEERVMYSKEMQTDDIPVAAEAKELITEKVQVEIPAQEDVLSPVAELTETEKLNLLNSVEFTEFFEKSSKIMERALEEEYDFLIDYTQGISQEKNISGIKLYKQFQHDRWTRNRQVTDLDWSTLFPELCLGSYNKNVTNINESDGLVLVWNMHLSERPEFILHAQSDVTTAKFSPFHPSLVIGGTYSGQVLIWDTRAKNTPVLSTSLSSPGHSHPVYSMSIVGTQNAHNLVSISTDGVICTWQLDTLANPQELIEITLSPDINMADDVSVTCHAFLNSETSVLYVGSEKGNIYQVNRFERAGIKAGIDSNVSYEDHKSSVSALDPHPSMHPDFQNLILSSSFDWTIKLWNTQQYKSSSTIKPIKSFEESRDFIADVKWCPTHPSVFASVDGSGNLDLFNLINSEIPISSIQSPSERGYNKLAWDKLGNKVACGSLDGSIQIYEVGHLIKPKPDDTQNFVKIIREYQNA</sequence>
<dbReference type="InterPro" id="IPR050687">
    <property type="entry name" value="Dynein_IC"/>
</dbReference>
<keyword evidence="2" id="KW-0963">Cytoplasm</keyword>
<evidence type="ECO:0000256" key="1">
    <source>
        <dbReference type="ARBA" id="ARBA00004496"/>
    </source>
</evidence>
<comment type="subcellular location">
    <subcellularLocation>
        <location evidence="1">Cytoplasm</location>
    </subcellularLocation>
</comment>
<dbReference type="Gene3D" id="2.130.10.10">
    <property type="entry name" value="YVTN repeat-like/Quinoprotein amine dehydrogenase"/>
    <property type="match status" value="2"/>
</dbReference>
<dbReference type="GO" id="GO:0045503">
    <property type="term" value="F:dynein light chain binding"/>
    <property type="evidence" value="ECO:0007669"/>
    <property type="project" value="TreeGrafter"/>
</dbReference>
<dbReference type="PANTHER" id="PTHR12442:SF22">
    <property type="entry name" value="CYTOPLASMIC DYNEIN 1 INTERMEDIATE CHAIN-RELATED"/>
    <property type="match status" value="1"/>
</dbReference>
<dbReference type="GO" id="GO:0005868">
    <property type="term" value="C:cytoplasmic dynein complex"/>
    <property type="evidence" value="ECO:0007669"/>
    <property type="project" value="TreeGrafter"/>
</dbReference>
<dbReference type="GO" id="GO:0005737">
    <property type="term" value="C:cytoplasm"/>
    <property type="evidence" value="ECO:0007669"/>
    <property type="project" value="UniProtKB-SubCell"/>
</dbReference>
<keyword evidence="3 5" id="KW-0853">WD repeat</keyword>
<proteinExistence type="predicted"/>
<evidence type="ECO:0000313" key="7">
    <source>
        <dbReference type="Proteomes" id="UP001210925"/>
    </source>
</evidence>